<comment type="caution">
    <text evidence="2">The sequence shown here is derived from an EMBL/GenBank/DDBJ whole genome shotgun (WGS) entry which is preliminary data.</text>
</comment>
<evidence type="ECO:0000259" key="1">
    <source>
        <dbReference type="Pfam" id="PF16036"/>
    </source>
</evidence>
<dbReference type="OrthoDB" id="8527419at2"/>
<keyword evidence="3" id="KW-1185">Reference proteome</keyword>
<evidence type="ECO:0000313" key="3">
    <source>
        <dbReference type="Proteomes" id="UP000232060"/>
    </source>
</evidence>
<organism evidence="2 3">
    <name type="scientific">Aeromonas lusitana</name>
    <dbReference type="NCBI Taxonomy" id="931529"/>
    <lineage>
        <taxon>Bacteria</taxon>
        <taxon>Pseudomonadati</taxon>
        <taxon>Pseudomonadota</taxon>
        <taxon>Gammaproteobacteria</taxon>
        <taxon>Aeromonadales</taxon>
        <taxon>Aeromonadaceae</taxon>
        <taxon>Aeromonas</taxon>
    </lineage>
</organism>
<dbReference type="Pfam" id="PF16036">
    <property type="entry name" value="Chalcone_3"/>
    <property type="match status" value="1"/>
</dbReference>
<gene>
    <name evidence="2" type="ORF">CUC44_15685</name>
</gene>
<dbReference type="RefSeq" id="WP_100860821.1">
    <property type="nucleotide sequence ID" value="NZ_PGCP01000027.1"/>
</dbReference>
<protein>
    <recommendedName>
        <fullName evidence="1">Chalcone isomerase domain-containing protein</fullName>
    </recommendedName>
</protein>
<sequence>MNWKIPHAGTWAGTSLLLGLLLWPLCWPLAASAQALPWQRLRTVGQGEMHWLWFKLYDATLYSQTGHYRPQHYPQALTIIYARSISREDLLSATGQEWQRLQVGSPEQRQRWLRQLASLWPDVQPGDRLGFYVDATGQGHFWWRDKPLGTVPDPQFPAAFLAIWLADNSRDPALTRRLRGQP</sequence>
<dbReference type="AlphaFoldDB" id="A0A2M8H6P7"/>
<feature type="domain" description="Chalcone isomerase" evidence="1">
    <location>
        <begin position="46"/>
        <end position="178"/>
    </location>
</feature>
<evidence type="ECO:0000313" key="2">
    <source>
        <dbReference type="EMBL" id="PJC92244.1"/>
    </source>
</evidence>
<reference evidence="2 3" key="1">
    <citation type="submission" date="2017-11" db="EMBL/GenBank/DDBJ databases">
        <title>Draft genome sequence of environmental isolate Aeromonas lusitania sp. nov. MDC 2473.</title>
        <authorList>
            <person name="Colston S.M."/>
            <person name="Navarro A."/>
            <person name="Martinez-Murcia A.J."/>
            <person name="Graf J."/>
        </authorList>
    </citation>
    <scope>NUCLEOTIDE SEQUENCE [LARGE SCALE GENOMIC DNA]</scope>
    <source>
        <strain evidence="2 3">MDC 2473</strain>
    </source>
</reference>
<name>A0A2M8H6P7_9GAMM</name>
<dbReference type="InterPro" id="IPR016087">
    <property type="entry name" value="Chalcone_isomerase"/>
</dbReference>
<dbReference type="EMBL" id="PGCP01000027">
    <property type="protein sequence ID" value="PJC92244.1"/>
    <property type="molecule type" value="Genomic_DNA"/>
</dbReference>
<accession>A0A2M8H6P7</accession>
<dbReference type="Proteomes" id="UP000232060">
    <property type="component" value="Unassembled WGS sequence"/>
</dbReference>
<proteinExistence type="predicted"/>